<sequence length="1084" mass="122255">MQPLTVGVEVCGRILRLETSEGDTLERVHQLLEDVPTSGGRRLLSLGHMHLQSHEVIADTVERYVGATGRSFSDVTFSVVDFGELANSRGTPCWIPDTAHRGMTLHQMHRVLHFMGHQAFAWHEAHRDSPNYGSRISEEKFNLYHASYWIINPATQGYGPFGCSFVELIAEEKEAQRPKWFVSHAWLEPVCLFVANLSRHAHVRQLELNTAFWVCAYANNQHHLEADVGEHPRRSSFYRAMQRCEGVVLLLDDQATPFLRIWCCFEEAIAVEKRNANERRLLLDVCATDADGVAHVITDGLAGIEKDMVPLLGLHHKTCREMTFPVRILERGLRINILSASASHEADRTRILNSIAFPHAPLEDLSAIPPEEHSTYQTVNCALSAQFALASWCNCILHGWDAAPLARALSADSSRRAVQLSFTGCTRFSDQDLAMLVDHLPESLEVLRLDLGFTGLRTLEALEELRRCKSLVHLELRFPGCKFLRSAAGLGSALAALPQLRMVALWFSKLVNLEDIEGLDEAFPTLSNLECLALNLDRCPKVRLEDRKALFKSVKKLRRKGVLESWVHIHGVEQESTLARLLKRCQCSPKARAADHTDPIVKYSSERPIYPPVLLGRHGPPARPPRVREDCDSVGLQVQKAWYLLQAAKHSGLRPELWKATHVVRQAAQSLQWMDALDLTEFLADKGYAFHEDLRQSKVLVHSLADRYLRVQPLARTMRAGVSADAWPTVLQLLQCVATDTSQLRRTLLNVALSAFAAARDRQERAAEGVRMDDMALEKLLKALSLSQAAAARAAEEWCVVRPACVSQRAVLEGMLAACARTMETSRAIKLLQSFAMHAAALKSRWGLSLMLYDDLRHSGSRPTDVTINNLAIAFRKGLDLNLQEIQAQALRLNAIFLGNAVRGSSSSRQWQEAVELCRVTRVVQLRCDAYVFNNAMSGMGRLAQWRQTLQFMEEARETQVFTSDPTSLGERVSQHRLQDLKRSDVRIDVISMGSLAKAFEHESLWTSVLSTLDALRHHDLTLNPIVWSTCASSCRRQSLWHWSLQILQEHQMKALKVEDIVHLLPERPCLWREHRLARRHFPH</sequence>
<dbReference type="InterPro" id="IPR032675">
    <property type="entry name" value="LRR_dom_sf"/>
</dbReference>
<organism evidence="1 2">
    <name type="scientific">Durusdinium trenchii</name>
    <dbReference type="NCBI Taxonomy" id="1381693"/>
    <lineage>
        <taxon>Eukaryota</taxon>
        <taxon>Sar</taxon>
        <taxon>Alveolata</taxon>
        <taxon>Dinophyceae</taxon>
        <taxon>Suessiales</taxon>
        <taxon>Symbiodiniaceae</taxon>
        <taxon>Durusdinium</taxon>
    </lineage>
</organism>
<comment type="caution">
    <text evidence="1">The sequence shown here is derived from an EMBL/GenBank/DDBJ whole genome shotgun (WGS) entry which is preliminary data.</text>
</comment>
<dbReference type="InterPro" id="IPR011990">
    <property type="entry name" value="TPR-like_helical_dom_sf"/>
</dbReference>
<dbReference type="Proteomes" id="UP001642464">
    <property type="component" value="Unassembled WGS sequence"/>
</dbReference>
<proteinExistence type="predicted"/>
<accession>A0ABP0M0B6</accession>
<evidence type="ECO:0000313" key="1">
    <source>
        <dbReference type="EMBL" id="CAK9044463.1"/>
    </source>
</evidence>
<protein>
    <submittedName>
        <fullName evidence="1">Uncharacterized protein</fullName>
    </submittedName>
</protein>
<dbReference type="Gene3D" id="1.25.40.10">
    <property type="entry name" value="Tetratricopeptide repeat domain"/>
    <property type="match status" value="1"/>
</dbReference>
<dbReference type="Gene3D" id="3.80.10.10">
    <property type="entry name" value="Ribonuclease Inhibitor"/>
    <property type="match status" value="1"/>
</dbReference>
<reference evidence="1 2" key="1">
    <citation type="submission" date="2024-02" db="EMBL/GenBank/DDBJ databases">
        <authorList>
            <person name="Chen Y."/>
            <person name="Shah S."/>
            <person name="Dougan E. K."/>
            <person name="Thang M."/>
            <person name="Chan C."/>
        </authorList>
    </citation>
    <scope>NUCLEOTIDE SEQUENCE [LARGE SCALE GENOMIC DNA]</scope>
</reference>
<name>A0ABP0M0B6_9DINO</name>
<dbReference type="SUPFAM" id="SSF52047">
    <property type="entry name" value="RNI-like"/>
    <property type="match status" value="1"/>
</dbReference>
<keyword evidence="2" id="KW-1185">Reference proteome</keyword>
<dbReference type="EMBL" id="CAXAMM010018890">
    <property type="protein sequence ID" value="CAK9044463.1"/>
    <property type="molecule type" value="Genomic_DNA"/>
</dbReference>
<evidence type="ECO:0000313" key="2">
    <source>
        <dbReference type="Proteomes" id="UP001642464"/>
    </source>
</evidence>
<gene>
    <name evidence="1" type="ORF">SCF082_LOCUS25259</name>
</gene>